<dbReference type="PANTHER" id="PTHR22912">
    <property type="entry name" value="DISULFIDE OXIDOREDUCTASE"/>
    <property type="match status" value="1"/>
</dbReference>
<feature type="domain" description="FAD/NAD(P)-binding" evidence="8">
    <location>
        <begin position="2"/>
        <end position="310"/>
    </location>
</feature>
<dbReference type="Pfam" id="PF02852">
    <property type="entry name" value="Pyr_redox_dim"/>
    <property type="match status" value="1"/>
</dbReference>
<dbReference type="RefSeq" id="WP_212695736.1">
    <property type="nucleotide sequence ID" value="NZ_CP058649.1"/>
</dbReference>
<dbReference type="Proteomes" id="UP000683246">
    <property type="component" value="Chromosome"/>
</dbReference>
<reference evidence="9" key="1">
    <citation type="submission" date="2020-07" db="EMBL/GenBank/DDBJ databases">
        <title>Vallitalea pronyensis genome.</title>
        <authorList>
            <person name="Postec A."/>
        </authorList>
    </citation>
    <scope>NUCLEOTIDE SEQUENCE</scope>
    <source>
        <strain evidence="9">FatNI3</strain>
    </source>
</reference>
<feature type="binding site" evidence="6">
    <location>
        <position position="108"/>
    </location>
    <ligand>
        <name>FAD</name>
        <dbReference type="ChEBI" id="CHEBI:57692"/>
    </ligand>
</feature>
<dbReference type="InterPro" id="IPR036188">
    <property type="entry name" value="FAD/NAD-bd_sf"/>
</dbReference>
<feature type="active site" description="Proton acceptor" evidence="5">
    <location>
        <position position="427"/>
    </location>
</feature>
<comment type="similarity">
    <text evidence="1">Belongs to the class-I pyridine nucleotide-disulfide oxidoreductase family.</text>
</comment>
<evidence type="ECO:0000256" key="4">
    <source>
        <dbReference type="ARBA" id="ARBA00023027"/>
    </source>
</evidence>
<dbReference type="SUPFAM" id="SSF51905">
    <property type="entry name" value="FAD/NAD(P)-binding domain"/>
    <property type="match status" value="1"/>
</dbReference>
<accession>A0A8J8MN90</accession>
<dbReference type="InterPro" id="IPR023753">
    <property type="entry name" value="FAD/NAD-binding_dom"/>
</dbReference>
<keyword evidence="10" id="KW-1185">Reference proteome</keyword>
<feature type="binding site" evidence="6">
    <location>
        <position position="48"/>
    </location>
    <ligand>
        <name>FAD</name>
        <dbReference type="ChEBI" id="CHEBI:57692"/>
    </ligand>
</feature>
<dbReference type="Gene3D" id="3.50.50.60">
    <property type="entry name" value="FAD/NAD(P)-binding domain"/>
    <property type="match status" value="2"/>
</dbReference>
<dbReference type="Gene3D" id="3.30.390.30">
    <property type="match status" value="1"/>
</dbReference>
<name>A0A8J8MN90_9FIRM</name>
<feature type="domain" description="Pyridine nucleotide-disulphide oxidoreductase dimerisation" evidence="7">
    <location>
        <begin position="331"/>
        <end position="436"/>
    </location>
</feature>
<dbReference type="PIRSF" id="PIRSF000350">
    <property type="entry name" value="Mercury_reductase_MerA"/>
    <property type="match status" value="1"/>
</dbReference>
<evidence type="ECO:0000256" key="6">
    <source>
        <dbReference type="PIRSR" id="PIRSR000350-3"/>
    </source>
</evidence>
<evidence type="ECO:0000256" key="2">
    <source>
        <dbReference type="ARBA" id="ARBA00022630"/>
    </source>
</evidence>
<sequence>MYDIIVIGSGPAGYYCAVSAARLGKQVAIVEKHTLGGTGFRWGCLPVKYMLDRVKKIEDVREDLGITVDQSKVYGDIFQKTTMDMENVESKIKQSLEDLHVDIFFGDGECVDRYHYRVGHETLEAKNMVIATGTSPTGIMDIHLDHDTIISHEEAIGLQALPKELIIVGGNVEGIEFASLFTYLDSNVTVIEKEDTILLGNDKDLIKPLEEDLVKRGVRFIKGIGVVKANVHHGCGQVTLEDGQVLNGDKILVTGFRKPNFPKGLTSIGVNTDQEKILVNERLQTNVDNIYAIGDINGLLGMAHVAISQGSLVVKTIDNGDSVPQHYQSLPRAIFTVGEIAGAGYQEWELIQKNIPYHVEKTYFKDTWRGYNKRHDEDFLKVLLDHEGHVLGIWMYGDNVSELVGSLGLLIDKKVTLSEIRESLYVHPTLSEALLETILKF</sequence>
<comment type="cofactor">
    <cofactor evidence="6">
        <name>FAD</name>
        <dbReference type="ChEBI" id="CHEBI:57692"/>
    </cofactor>
    <text evidence="6">Binds 1 FAD per subunit.</text>
</comment>
<dbReference type="GO" id="GO:0050660">
    <property type="term" value="F:flavin adenine dinucleotide binding"/>
    <property type="evidence" value="ECO:0007669"/>
    <property type="project" value="TreeGrafter"/>
</dbReference>
<dbReference type="InterPro" id="IPR050151">
    <property type="entry name" value="Class-I_Pyr_Nuc-Dis_Oxidored"/>
</dbReference>
<dbReference type="InterPro" id="IPR016156">
    <property type="entry name" value="FAD/NAD-linked_Rdtase_dimer_sf"/>
</dbReference>
<evidence type="ECO:0000259" key="7">
    <source>
        <dbReference type="Pfam" id="PF02852"/>
    </source>
</evidence>
<evidence type="ECO:0000313" key="9">
    <source>
        <dbReference type="EMBL" id="QUI25037.1"/>
    </source>
</evidence>
<evidence type="ECO:0000313" key="10">
    <source>
        <dbReference type="Proteomes" id="UP000683246"/>
    </source>
</evidence>
<gene>
    <name evidence="9" type="ORF">HZI73_23290</name>
</gene>
<dbReference type="Pfam" id="PF07992">
    <property type="entry name" value="Pyr_redox_2"/>
    <property type="match status" value="1"/>
</dbReference>
<dbReference type="PRINTS" id="PR00411">
    <property type="entry name" value="PNDRDTASEI"/>
</dbReference>
<evidence type="ECO:0000256" key="5">
    <source>
        <dbReference type="PIRSR" id="PIRSR000350-2"/>
    </source>
</evidence>
<evidence type="ECO:0000256" key="3">
    <source>
        <dbReference type="ARBA" id="ARBA00022827"/>
    </source>
</evidence>
<proteinExistence type="inferred from homology"/>
<protein>
    <submittedName>
        <fullName evidence="9">NAD(P)/FAD-dependent oxidoreductase</fullName>
    </submittedName>
</protein>
<feature type="binding site" evidence="6">
    <location>
        <begin position="169"/>
        <end position="176"/>
    </location>
    <ligand>
        <name>NAD(+)</name>
        <dbReference type="ChEBI" id="CHEBI:57540"/>
    </ligand>
</feature>
<organism evidence="9 10">
    <name type="scientific">Vallitalea pronyensis</name>
    <dbReference type="NCBI Taxonomy" id="1348613"/>
    <lineage>
        <taxon>Bacteria</taxon>
        <taxon>Bacillati</taxon>
        <taxon>Bacillota</taxon>
        <taxon>Clostridia</taxon>
        <taxon>Lachnospirales</taxon>
        <taxon>Vallitaleaceae</taxon>
        <taxon>Vallitalea</taxon>
    </lineage>
</organism>
<keyword evidence="6" id="KW-0547">Nucleotide-binding</keyword>
<dbReference type="GO" id="GO:0004148">
    <property type="term" value="F:dihydrolipoyl dehydrogenase (NADH) activity"/>
    <property type="evidence" value="ECO:0007669"/>
    <property type="project" value="TreeGrafter"/>
</dbReference>
<dbReference type="PRINTS" id="PR00368">
    <property type="entry name" value="FADPNR"/>
</dbReference>
<evidence type="ECO:0000259" key="8">
    <source>
        <dbReference type="Pfam" id="PF07992"/>
    </source>
</evidence>
<keyword evidence="4 6" id="KW-0520">NAD</keyword>
<evidence type="ECO:0000256" key="1">
    <source>
        <dbReference type="ARBA" id="ARBA00007532"/>
    </source>
</evidence>
<dbReference type="EMBL" id="CP058649">
    <property type="protein sequence ID" value="QUI25037.1"/>
    <property type="molecule type" value="Genomic_DNA"/>
</dbReference>
<dbReference type="GO" id="GO:0006103">
    <property type="term" value="P:2-oxoglutarate metabolic process"/>
    <property type="evidence" value="ECO:0007669"/>
    <property type="project" value="TreeGrafter"/>
</dbReference>
<dbReference type="InterPro" id="IPR001100">
    <property type="entry name" value="Pyr_nuc-diS_OxRdtase"/>
</dbReference>
<keyword evidence="3 6" id="KW-0274">FAD</keyword>
<dbReference type="KEGG" id="vpy:HZI73_23290"/>
<dbReference type="PANTHER" id="PTHR22912:SF217">
    <property type="entry name" value="DIHYDROLIPOYL DEHYDROGENASE"/>
    <property type="match status" value="1"/>
</dbReference>
<feature type="binding site" evidence="6">
    <location>
        <position position="192"/>
    </location>
    <ligand>
        <name>NAD(+)</name>
        <dbReference type="ChEBI" id="CHEBI:57540"/>
    </ligand>
</feature>
<dbReference type="SUPFAM" id="SSF55424">
    <property type="entry name" value="FAD/NAD-linked reductases, dimerisation (C-terminal) domain"/>
    <property type="match status" value="1"/>
</dbReference>
<dbReference type="InterPro" id="IPR004099">
    <property type="entry name" value="Pyr_nucl-diS_OxRdtase_dimer"/>
</dbReference>
<keyword evidence="2" id="KW-0285">Flavoprotein</keyword>
<feature type="binding site" evidence="6">
    <location>
        <position position="295"/>
    </location>
    <ligand>
        <name>FAD</name>
        <dbReference type="ChEBI" id="CHEBI:57692"/>
    </ligand>
</feature>
<dbReference type="AlphaFoldDB" id="A0A8J8MN90"/>